<dbReference type="RefSeq" id="WP_098459395.1">
    <property type="nucleotide sequence ID" value="NZ_PDJC01000001.1"/>
</dbReference>
<dbReference type="InterPro" id="IPR002173">
    <property type="entry name" value="Carboh/pur_kinase_PfkB_CS"/>
</dbReference>
<accession>A0A2A9CMZ6</accession>
<proteinExistence type="inferred from homology"/>
<comment type="similarity">
    <text evidence="1">Belongs to the carbohydrate kinase PfkB family.</text>
</comment>
<dbReference type="EMBL" id="PDJC01000001">
    <property type="protein sequence ID" value="PFG15794.1"/>
    <property type="molecule type" value="Genomic_DNA"/>
</dbReference>
<dbReference type="GO" id="GO:0016301">
    <property type="term" value="F:kinase activity"/>
    <property type="evidence" value="ECO:0007669"/>
    <property type="project" value="UniProtKB-KW"/>
</dbReference>
<dbReference type="SUPFAM" id="SSF53613">
    <property type="entry name" value="Ribokinase-like"/>
    <property type="match status" value="1"/>
</dbReference>
<dbReference type="Proteomes" id="UP000226079">
    <property type="component" value="Unassembled WGS sequence"/>
</dbReference>
<dbReference type="PANTHER" id="PTHR43320">
    <property type="entry name" value="SUGAR KINASE"/>
    <property type="match status" value="1"/>
</dbReference>
<keyword evidence="6" id="KW-1185">Reference proteome</keyword>
<dbReference type="InterPro" id="IPR011611">
    <property type="entry name" value="PfkB_dom"/>
</dbReference>
<dbReference type="Pfam" id="PF00294">
    <property type="entry name" value="PfkB"/>
    <property type="match status" value="2"/>
</dbReference>
<comment type="caution">
    <text evidence="5">The sequence shown here is derived from an EMBL/GenBank/DDBJ whole genome shotgun (WGS) entry which is preliminary data.</text>
</comment>
<dbReference type="InterPro" id="IPR029056">
    <property type="entry name" value="Ribokinase-like"/>
</dbReference>
<organism evidence="5 6">
    <name type="scientific">Propionicimonas paludicola</name>
    <dbReference type="NCBI Taxonomy" id="185243"/>
    <lineage>
        <taxon>Bacteria</taxon>
        <taxon>Bacillati</taxon>
        <taxon>Actinomycetota</taxon>
        <taxon>Actinomycetes</taxon>
        <taxon>Propionibacteriales</taxon>
        <taxon>Nocardioidaceae</taxon>
        <taxon>Propionicimonas</taxon>
    </lineage>
</organism>
<dbReference type="PANTHER" id="PTHR43320:SF3">
    <property type="entry name" value="CARBOHYDRATE KINASE PFKB DOMAIN-CONTAINING PROTEIN"/>
    <property type="match status" value="1"/>
</dbReference>
<reference evidence="5 6" key="1">
    <citation type="submission" date="2017-10" db="EMBL/GenBank/DDBJ databases">
        <title>Sequencing the genomes of 1000 actinobacteria strains.</title>
        <authorList>
            <person name="Klenk H.-P."/>
        </authorList>
    </citation>
    <scope>NUCLEOTIDE SEQUENCE [LARGE SCALE GENOMIC DNA]</scope>
    <source>
        <strain evidence="5 6">DSM 15597</strain>
    </source>
</reference>
<gene>
    <name evidence="5" type="ORF">ATK74_0314</name>
</gene>
<keyword evidence="3 5" id="KW-0418">Kinase</keyword>
<dbReference type="Gene3D" id="3.40.1190.20">
    <property type="match status" value="1"/>
</dbReference>
<evidence type="ECO:0000256" key="3">
    <source>
        <dbReference type="ARBA" id="ARBA00022777"/>
    </source>
</evidence>
<evidence type="ECO:0000256" key="1">
    <source>
        <dbReference type="ARBA" id="ARBA00010688"/>
    </source>
</evidence>
<evidence type="ECO:0000259" key="4">
    <source>
        <dbReference type="Pfam" id="PF00294"/>
    </source>
</evidence>
<feature type="domain" description="Carbohydrate kinase PfkB" evidence="4">
    <location>
        <begin position="25"/>
        <end position="125"/>
    </location>
</feature>
<protein>
    <submittedName>
        <fullName evidence="5">Ribokinase/fructoselysine 6-kinase</fullName>
    </submittedName>
</protein>
<dbReference type="AlphaFoldDB" id="A0A2A9CMZ6"/>
<sequence>MPRAKVAVVGDNTVDRFLDTGIDLIGGDALNTAVQLAMLGAEVSYFGAIGDDEPGRLVIAEAQRCGVDVASVVTMPGVTALTTIRVLPNGDRHFENEDFGVTAEYVPDEAALLRIASADWVHIGMLPRAEAFRQRLFDIAPLLPISQDCSVARGFEHLEVAFLSAAMVADTVEAAATRALEGGAQLAVVTMGGDGVYASDGEGHWQLPAQPIQPKDATGAGDAFMAGYISGFLATGEVAAALDTGVRRGAFACTYTGGWPQTPEDRVRAEG</sequence>
<evidence type="ECO:0000256" key="2">
    <source>
        <dbReference type="ARBA" id="ARBA00022679"/>
    </source>
</evidence>
<name>A0A2A9CMZ6_9ACTN</name>
<dbReference type="PROSITE" id="PS00583">
    <property type="entry name" value="PFKB_KINASES_1"/>
    <property type="match status" value="1"/>
</dbReference>
<dbReference type="InterPro" id="IPR052700">
    <property type="entry name" value="Carb_kinase_PfkB-like"/>
</dbReference>
<evidence type="ECO:0000313" key="6">
    <source>
        <dbReference type="Proteomes" id="UP000226079"/>
    </source>
</evidence>
<evidence type="ECO:0000313" key="5">
    <source>
        <dbReference type="EMBL" id="PFG15794.1"/>
    </source>
</evidence>
<keyword evidence="2" id="KW-0808">Transferase</keyword>
<dbReference type="OrthoDB" id="7946249at2"/>
<feature type="domain" description="Carbohydrate kinase PfkB" evidence="4">
    <location>
        <begin position="170"/>
        <end position="258"/>
    </location>
</feature>